<name>A0ACB8ELH9_9SAUR</name>
<reference evidence="1" key="1">
    <citation type="submission" date="2021-08" db="EMBL/GenBank/DDBJ databases">
        <title>The first chromosome-level gecko genome reveals the dynamic sex chromosomes of Neotropical dwarf geckos (Sphaerodactylidae: Sphaerodactylus).</title>
        <authorList>
            <person name="Pinto B.J."/>
            <person name="Keating S.E."/>
            <person name="Gamble T."/>
        </authorList>
    </citation>
    <scope>NUCLEOTIDE SEQUENCE</scope>
    <source>
        <strain evidence="1">TG3544</strain>
    </source>
</reference>
<evidence type="ECO:0000313" key="1">
    <source>
        <dbReference type="EMBL" id="KAH7993507.1"/>
    </source>
</evidence>
<sequence length="123" mass="13584">MDGGRLPLPLLQPVQPRSFHPTERPELSPRPWCNNSSERQGLTDKRVEVDKDVARNMDSVFKELLGKTTLKHMGTEEPLTPPEPPDPPKSNFVGKKGTPAKHGPANRVLLRGRGVFKSTGNGE</sequence>
<evidence type="ECO:0000313" key="2">
    <source>
        <dbReference type="Proteomes" id="UP000827872"/>
    </source>
</evidence>
<organism evidence="1 2">
    <name type="scientific">Sphaerodactylus townsendi</name>
    <dbReference type="NCBI Taxonomy" id="933632"/>
    <lineage>
        <taxon>Eukaryota</taxon>
        <taxon>Metazoa</taxon>
        <taxon>Chordata</taxon>
        <taxon>Craniata</taxon>
        <taxon>Vertebrata</taxon>
        <taxon>Euteleostomi</taxon>
        <taxon>Lepidosauria</taxon>
        <taxon>Squamata</taxon>
        <taxon>Bifurcata</taxon>
        <taxon>Gekkota</taxon>
        <taxon>Sphaerodactylidae</taxon>
        <taxon>Sphaerodactylus</taxon>
    </lineage>
</organism>
<gene>
    <name evidence="1" type="ORF">K3G42_031214</name>
</gene>
<accession>A0ACB8ELH9</accession>
<comment type="caution">
    <text evidence="1">The sequence shown here is derived from an EMBL/GenBank/DDBJ whole genome shotgun (WGS) entry which is preliminary data.</text>
</comment>
<keyword evidence="2" id="KW-1185">Reference proteome</keyword>
<proteinExistence type="predicted"/>
<protein>
    <submittedName>
        <fullName evidence="1">Uncharacterized protein</fullName>
    </submittedName>
</protein>
<dbReference type="EMBL" id="CM037616">
    <property type="protein sequence ID" value="KAH7993507.1"/>
    <property type="molecule type" value="Genomic_DNA"/>
</dbReference>
<dbReference type="Proteomes" id="UP000827872">
    <property type="component" value="Linkage Group LG03"/>
</dbReference>